<feature type="signal peptide" evidence="1">
    <location>
        <begin position="1"/>
        <end position="20"/>
    </location>
</feature>
<reference evidence="3" key="1">
    <citation type="journal article" date="2019" name="Int. J. Syst. Evol. Microbiol.">
        <title>The Global Catalogue of Microorganisms (GCM) 10K type strain sequencing project: providing services to taxonomists for standard genome sequencing and annotation.</title>
        <authorList>
            <consortium name="The Broad Institute Genomics Platform"/>
            <consortium name="The Broad Institute Genome Sequencing Center for Infectious Disease"/>
            <person name="Wu L."/>
            <person name="Ma J."/>
        </authorList>
    </citation>
    <scope>NUCLEOTIDE SEQUENCE [LARGE SCALE GENOMIC DNA]</scope>
    <source>
        <strain evidence="3">KCTC 52232</strain>
    </source>
</reference>
<dbReference type="EMBL" id="JBHUON010000026">
    <property type="protein sequence ID" value="MFD2866450.1"/>
    <property type="molecule type" value="Genomic_DNA"/>
</dbReference>
<accession>A0ABW5XSM9</accession>
<keyword evidence="1" id="KW-0732">Signal</keyword>
<dbReference type="Proteomes" id="UP001597601">
    <property type="component" value="Unassembled WGS sequence"/>
</dbReference>
<evidence type="ECO:0000313" key="2">
    <source>
        <dbReference type="EMBL" id="MFD2866450.1"/>
    </source>
</evidence>
<feature type="chain" id="PRO_5047384430" evidence="1">
    <location>
        <begin position="21"/>
        <end position="56"/>
    </location>
</feature>
<protein>
    <submittedName>
        <fullName evidence="2">Uncharacterized protein</fullName>
    </submittedName>
</protein>
<sequence length="56" mass="6454">MKKLVSVMLLSVFTLGSLYAAPVQDRKDTTKTKKDTTKVKKNWRDTTIKKDTIKPR</sequence>
<organism evidence="2 3">
    <name type="scientific">Mucilaginibacter antarcticus</name>
    <dbReference type="NCBI Taxonomy" id="1855725"/>
    <lineage>
        <taxon>Bacteria</taxon>
        <taxon>Pseudomonadati</taxon>
        <taxon>Bacteroidota</taxon>
        <taxon>Sphingobacteriia</taxon>
        <taxon>Sphingobacteriales</taxon>
        <taxon>Sphingobacteriaceae</taxon>
        <taxon>Mucilaginibacter</taxon>
    </lineage>
</organism>
<keyword evidence="3" id="KW-1185">Reference proteome</keyword>
<name>A0ABW5XSM9_9SPHI</name>
<proteinExistence type="predicted"/>
<evidence type="ECO:0000256" key="1">
    <source>
        <dbReference type="SAM" id="SignalP"/>
    </source>
</evidence>
<dbReference type="RefSeq" id="WP_377130092.1">
    <property type="nucleotide sequence ID" value="NZ_JBHUON010000026.1"/>
</dbReference>
<evidence type="ECO:0000313" key="3">
    <source>
        <dbReference type="Proteomes" id="UP001597601"/>
    </source>
</evidence>
<gene>
    <name evidence="2" type="ORF">ACFSYC_17270</name>
</gene>
<comment type="caution">
    <text evidence="2">The sequence shown here is derived from an EMBL/GenBank/DDBJ whole genome shotgun (WGS) entry which is preliminary data.</text>
</comment>